<organism evidence="2 3">
    <name type="scientific">Perkinsus olseni</name>
    <name type="common">Perkinsus atlanticus</name>
    <dbReference type="NCBI Taxonomy" id="32597"/>
    <lineage>
        <taxon>Eukaryota</taxon>
        <taxon>Sar</taxon>
        <taxon>Alveolata</taxon>
        <taxon>Perkinsozoa</taxon>
        <taxon>Perkinsea</taxon>
        <taxon>Perkinsida</taxon>
        <taxon>Perkinsidae</taxon>
        <taxon>Perkinsus</taxon>
    </lineage>
</organism>
<feature type="compositionally biased region" description="Basic residues" evidence="1">
    <location>
        <begin position="420"/>
        <end position="431"/>
    </location>
</feature>
<evidence type="ECO:0000256" key="1">
    <source>
        <dbReference type="SAM" id="MobiDB-lite"/>
    </source>
</evidence>
<dbReference type="SUPFAM" id="SSF55729">
    <property type="entry name" value="Acyl-CoA N-acyltransferases (Nat)"/>
    <property type="match status" value="1"/>
</dbReference>
<comment type="caution">
    <text evidence="2">The sequence shown here is derived from an EMBL/GenBank/DDBJ whole genome shotgun (WGS) entry which is preliminary data.</text>
</comment>
<dbReference type="AlphaFoldDB" id="A0A7J6NU60"/>
<feature type="compositionally biased region" description="Basic and acidic residues" evidence="1">
    <location>
        <begin position="79"/>
        <end position="93"/>
    </location>
</feature>
<proteinExistence type="predicted"/>
<accession>A0A7J6NU60</accession>
<feature type="compositionally biased region" description="Low complexity" evidence="1">
    <location>
        <begin position="396"/>
        <end position="417"/>
    </location>
</feature>
<feature type="compositionally biased region" description="Low complexity" evidence="1">
    <location>
        <begin position="364"/>
        <end position="382"/>
    </location>
</feature>
<gene>
    <name evidence="2" type="ORF">FOZ60_003946</name>
</gene>
<evidence type="ECO:0000313" key="2">
    <source>
        <dbReference type="EMBL" id="KAF4687472.1"/>
    </source>
</evidence>
<feature type="region of interest" description="Disordered" evidence="1">
    <location>
        <begin position="183"/>
        <end position="431"/>
    </location>
</feature>
<sequence>MKNATTQARLTASAKRLTKDFHRLRVRVESYRGPIGDSLAAAFWELILESPMCLREMRRICIGRQMALSDEETSSCSSDADRSSSHSAQDHGFVRRRAVHHQRARREVRVPPLPLGVRADPATLRRRVTSLTSSPSSSSEFSTPERIPDAVFAATLEQSSPCPPAVENSDTLSKAPSRAFAKPAFNNACPSESPPRAEGPMMMKQPDLNSPECVQTKTSGPAESRPPVEGARVSTGSATAASLSDLPPELRWWPAEGERAGTPEAYQDLSWMRLESPPKAAESRSAAPSLLPPPPSLPSLRSQQEGVGPRVPFITEGESAAAAKPESPSAGSPAGSGGMEAAAVGRSVSPSGGEGRSDGVKADTPSSSSSSSSSPISTSSSPVASEDDDGPRRSASSSMLPFTSSDDSSSSSDVVESPVRRPRKRRCGGKRVRIVSPAAEEIPRRRLSLIEQGVTVEAFNTELSDIFGVEVKPPRSGRYLRWFDKRAGETAGPSREEMRQAQMPLHRKVFFLMEQQSAARDLPEAPAELLAGTFGKAKLASLEEDAVVAWVATQDPARMTHRICAAAVVGCNGRCPGGGPATFVIRLFATAKEVSFGRRKAKVRGYGWGKLLLQEIEHHLVAPRNSPHLLVESVADAWRYWAKLGFELRSSRGAASSGSDGQQLSRYNETLIGVKPVRSFRRP</sequence>
<name>A0A7J6NU60_PEROL</name>
<protein>
    <submittedName>
        <fullName evidence="2">Uncharacterized protein</fullName>
    </submittedName>
</protein>
<feature type="compositionally biased region" description="Polar residues" evidence="1">
    <location>
        <begin position="212"/>
        <end position="221"/>
    </location>
</feature>
<dbReference type="EMBL" id="JABANP010000185">
    <property type="protein sequence ID" value="KAF4687472.1"/>
    <property type="molecule type" value="Genomic_DNA"/>
</dbReference>
<feature type="compositionally biased region" description="Basic residues" evidence="1">
    <location>
        <begin position="94"/>
        <end position="106"/>
    </location>
</feature>
<feature type="compositionally biased region" description="Low complexity" evidence="1">
    <location>
        <begin position="316"/>
        <end position="343"/>
    </location>
</feature>
<evidence type="ECO:0000313" key="3">
    <source>
        <dbReference type="Proteomes" id="UP000541610"/>
    </source>
</evidence>
<dbReference type="OrthoDB" id="447870at2759"/>
<feature type="region of interest" description="Disordered" evidence="1">
    <location>
        <begin position="73"/>
        <end position="108"/>
    </location>
</feature>
<reference evidence="2 3" key="1">
    <citation type="submission" date="2020-04" db="EMBL/GenBank/DDBJ databases">
        <title>Perkinsus olseni comparative genomics.</title>
        <authorList>
            <person name="Bogema D.R."/>
        </authorList>
    </citation>
    <scope>NUCLEOTIDE SEQUENCE [LARGE SCALE GENOMIC DNA]</scope>
    <source>
        <strain evidence="2">00978-12</strain>
    </source>
</reference>
<dbReference type="Proteomes" id="UP000541610">
    <property type="component" value="Unassembled WGS sequence"/>
</dbReference>
<dbReference type="InterPro" id="IPR016181">
    <property type="entry name" value="Acyl_CoA_acyltransferase"/>
</dbReference>